<comment type="caution">
    <text evidence="2">The sequence shown here is derived from an EMBL/GenBank/DDBJ whole genome shotgun (WGS) entry which is preliminary data.</text>
</comment>
<evidence type="ECO:0000313" key="2">
    <source>
        <dbReference type="EMBL" id="KAJ3574508.1"/>
    </source>
</evidence>
<gene>
    <name evidence="2" type="ORF">NP233_g1732</name>
</gene>
<proteinExistence type="predicted"/>
<dbReference type="EMBL" id="JANIEX010000066">
    <property type="protein sequence ID" value="KAJ3574508.1"/>
    <property type="molecule type" value="Genomic_DNA"/>
</dbReference>
<accession>A0AAD5YZB4</accession>
<dbReference type="AlphaFoldDB" id="A0AAD5YZB4"/>
<name>A0AAD5YZB4_9AGAR</name>
<feature type="region of interest" description="Disordered" evidence="1">
    <location>
        <begin position="1"/>
        <end position="44"/>
    </location>
</feature>
<evidence type="ECO:0000313" key="3">
    <source>
        <dbReference type="Proteomes" id="UP001213000"/>
    </source>
</evidence>
<reference evidence="2" key="1">
    <citation type="submission" date="2022-07" db="EMBL/GenBank/DDBJ databases">
        <title>Genome Sequence of Leucocoprinus birnbaumii.</title>
        <authorList>
            <person name="Buettner E."/>
        </authorList>
    </citation>
    <scope>NUCLEOTIDE SEQUENCE</scope>
    <source>
        <strain evidence="2">VT141</strain>
    </source>
</reference>
<feature type="compositionally biased region" description="Basic and acidic residues" evidence="1">
    <location>
        <begin position="219"/>
        <end position="237"/>
    </location>
</feature>
<evidence type="ECO:0000256" key="1">
    <source>
        <dbReference type="SAM" id="MobiDB-lite"/>
    </source>
</evidence>
<keyword evidence="3" id="KW-1185">Reference proteome</keyword>
<feature type="region of interest" description="Disordered" evidence="1">
    <location>
        <begin position="218"/>
        <end position="237"/>
    </location>
</feature>
<dbReference type="Proteomes" id="UP001213000">
    <property type="component" value="Unassembled WGS sequence"/>
</dbReference>
<organism evidence="2 3">
    <name type="scientific">Leucocoprinus birnbaumii</name>
    <dbReference type="NCBI Taxonomy" id="56174"/>
    <lineage>
        <taxon>Eukaryota</taxon>
        <taxon>Fungi</taxon>
        <taxon>Dikarya</taxon>
        <taxon>Basidiomycota</taxon>
        <taxon>Agaricomycotina</taxon>
        <taxon>Agaricomycetes</taxon>
        <taxon>Agaricomycetidae</taxon>
        <taxon>Agaricales</taxon>
        <taxon>Agaricineae</taxon>
        <taxon>Agaricaceae</taxon>
        <taxon>Leucocoprinus</taxon>
    </lineage>
</organism>
<sequence>MVATAPALPSPGLNGSPPDAPADTSSSYVKLKSSRGAPSPFPTPNSTAVIAPLFALNSAAINVECSALPIPSAPADSTTDTLPAPAIDIAPMNDQPPHSIVAPAPDSRPTASHILNQFAQSSVAVPAQVANSSTAPSSNTQFFPGLIPLPPAEHWPAHINQERVFHTGTKSEWSTNPGCKLFIENWENPPFTAALSYIIKVEMSRGESDKSFIAELEETTGKKEKNKAERKVSASAN</sequence>
<protein>
    <submittedName>
        <fullName evidence="2">Uncharacterized protein</fullName>
    </submittedName>
</protein>